<keyword evidence="5" id="KW-0560">Oxidoreductase</keyword>
<evidence type="ECO:0000256" key="5">
    <source>
        <dbReference type="ARBA" id="ARBA00023002"/>
    </source>
</evidence>
<evidence type="ECO:0008006" key="10">
    <source>
        <dbReference type="Google" id="ProtNLM"/>
    </source>
</evidence>
<protein>
    <recommendedName>
        <fullName evidence="10">Cytochrome P450</fullName>
    </recommendedName>
</protein>
<evidence type="ECO:0000256" key="7">
    <source>
        <dbReference type="ARBA" id="ARBA00023033"/>
    </source>
</evidence>
<dbReference type="InterPro" id="IPR036396">
    <property type="entry name" value="Cyt_P450_sf"/>
</dbReference>
<name>A0AA43QUZ3_9LECA</name>
<evidence type="ECO:0000256" key="6">
    <source>
        <dbReference type="ARBA" id="ARBA00023004"/>
    </source>
</evidence>
<dbReference type="InterPro" id="IPR001128">
    <property type="entry name" value="Cyt_P450"/>
</dbReference>
<dbReference type="PANTHER" id="PTHR24305:SF29">
    <property type="entry name" value="BENZOATE-PARA-HYDROXYLASE"/>
    <property type="match status" value="1"/>
</dbReference>
<keyword evidence="7" id="KW-0503">Monooxygenase</keyword>
<dbReference type="GO" id="GO:0020037">
    <property type="term" value="F:heme binding"/>
    <property type="evidence" value="ECO:0007669"/>
    <property type="project" value="InterPro"/>
</dbReference>
<evidence type="ECO:0000256" key="1">
    <source>
        <dbReference type="ARBA" id="ARBA00001971"/>
    </source>
</evidence>
<proteinExistence type="inferred from homology"/>
<dbReference type="PRINTS" id="PR00463">
    <property type="entry name" value="EP450I"/>
</dbReference>
<comment type="cofactor">
    <cofactor evidence="1">
        <name>heme</name>
        <dbReference type="ChEBI" id="CHEBI:30413"/>
    </cofactor>
</comment>
<dbReference type="AlphaFoldDB" id="A0AA43QUZ3"/>
<organism evidence="8 9">
    <name type="scientific">Ramalina farinacea</name>
    <dbReference type="NCBI Taxonomy" id="258253"/>
    <lineage>
        <taxon>Eukaryota</taxon>
        <taxon>Fungi</taxon>
        <taxon>Dikarya</taxon>
        <taxon>Ascomycota</taxon>
        <taxon>Pezizomycotina</taxon>
        <taxon>Lecanoromycetes</taxon>
        <taxon>OSLEUM clade</taxon>
        <taxon>Lecanoromycetidae</taxon>
        <taxon>Lecanorales</taxon>
        <taxon>Lecanorineae</taxon>
        <taxon>Ramalinaceae</taxon>
        <taxon>Ramalina</taxon>
    </lineage>
</organism>
<dbReference type="GO" id="GO:0005506">
    <property type="term" value="F:iron ion binding"/>
    <property type="evidence" value="ECO:0007669"/>
    <property type="project" value="InterPro"/>
</dbReference>
<keyword evidence="6" id="KW-0408">Iron</keyword>
<dbReference type="GO" id="GO:0004497">
    <property type="term" value="F:monooxygenase activity"/>
    <property type="evidence" value="ECO:0007669"/>
    <property type="project" value="UniProtKB-KW"/>
</dbReference>
<sequence length="326" mass="37435">MRGTRVSWTTELHKKFGDVVRLQPDELSFTKSQAWTDIYASRPQLPKSPIAQIVHPSGNRPLATIVVTEDHTRQRKILSHAFSERALKEQESILQGYTDLLIKRMHDHVEAGKEVDICAWYSFITFDIIGDLCFAESFKSLQTGKHHWWVEQILQGTFVAHSMTVVTLFPPLDSFLAFLLPSRLKRIAAKPFEYTRDLIDKRIARGTNRPDFMKYILENNDNSKQGMNKDELDSNVQLLIFAGTETSSSAMTAATWFLLKHPAAMDKVQKEISIAWAEMKLTMAKLLFEFNVELSDNNVKNWADQKIYLLHDSRPLNVVLKPRKST</sequence>
<dbReference type="SUPFAM" id="SSF48264">
    <property type="entry name" value="Cytochrome P450"/>
    <property type="match status" value="1"/>
</dbReference>
<keyword evidence="9" id="KW-1185">Reference proteome</keyword>
<dbReference type="GO" id="GO:0016705">
    <property type="term" value="F:oxidoreductase activity, acting on paired donors, with incorporation or reduction of molecular oxygen"/>
    <property type="evidence" value="ECO:0007669"/>
    <property type="project" value="InterPro"/>
</dbReference>
<reference evidence="8" key="1">
    <citation type="journal article" date="2023" name="Genome Biol. Evol.">
        <title>First Whole Genome Sequence and Flow Cytometry Genome Size Data for the Lichen-Forming Fungus Ramalina farinacea (Ascomycota).</title>
        <authorList>
            <person name="Llewellyn T."/>
            <person name="Mian S."/>
            <person name="Hill R."/>
            <person name="Leitch I.J."/>
            <person name="Gaya E."/>
        </authorList>
    </citation>
    <scope>NUCLEOTIDE SEQUENCE</scope>
    <source>
        <strain evidence="8">LIQ254RAFAR</strain>
    </source>
</reference>
<gene>
    <name evidence="8" type="ORF">OHK93_004554</name>
</gene>
<evidence type="ECO:0000256" key="4">
    <source>
        <dbReference type="ARBA" id="ARBA00022723"/>
    </source>
</evidence>
<keyword evidence="4" id="KW-0479">Metal-binding</keyword>
<evidence type="ECO:0000313" key="8">
    <source>
        <dbReference type="EMBL" id="MDI1492772.1"/>
    </source>
</evidence>
<evidence type="ECO:0000256" key="3">
    <source>
        <dbReference type="ARBA" id="ARBA00022617"/>
    </source>
</evidence>
<dbReference type="InterPro" id="IPR002401">
    <property type="entry name" value="Cyt_P450_E_grp-I"/>
</dbReference>
<dbReference type="PANTHER" id="PTHR24305">
    <property type="entry name" value="CYTOCHROME P450"/>
    <property type="match status" value="1"/>
</dbReference>
<dbReference type="EMBL" id="JAPUFD010000021">
    <property type="protein sequence ID" value="MDI1492772.1"/>
    <property type="molecule type" value="Genomic_DNA"/>
</dbReference>
<comment type="similarity">
    <text evidence="2">Belongs to the cytochrome P450 family.</text>
</comment>
<dbReference type="InterPro" id="IPR050121">
    <property type="entry name" value="Cytochrome_P450_monoxygenase"/>
</dbReference>
<dbReference type="Gene3D" id="1.10.630.10">
    <property type="entry name" value="Cytochrome P450"/>
    <property type="match status" value="1"/>
</dbReference>
<keyword evidence="3" id="KW-0349">Heme</keyword>
<accession>A0AA43QUZ3</accession>
<evidence type="ECO:0000313" key="9">
    <source>
        <dbReference type="Proteomes" id="UP001161017"/>
    </source>
</evidence>
<comment type="caution">
    <text evidence="8">The sequence shown here is derived from an EMBL/GenBank/DDBJ whole genome shotgun (WGS) entry which is preliminary data.</text>
</comment>
<dbReference type="Pfam" id="PF00067">
    <property type="entry name" value="p450"/>
    <property type="match status" value="1"/>
</dbReference>
<evidence type="ECO:0000256" key="2">
    <source>
        <dbReference type="ARBA" id="ARBA00010617"/>
    </source>
</evidence>
<dbReference type="Proteomes" id="UP001161017">
    <property type="component" value="Unassembled WGS sequence"/>
</dbReference>